<dbReference type="GO" id="GO:0003676">
    <property type="term" value="F:nucleic acid binding"/>
    <property type="evidence" value="ECO:0007669"/>
    <property type="project" value="InterPro"/>
</dbReference>
<dbReference type="AlphaFoldDB" id="A0A7J6NCN3"/>
<dbReference type="GO" id="GO:0008270">
    <property type="term" value="F:zinc ion binding"/>
    <property type="evidence" value="ECO:0007669"/>
    <property type="project" value="UniProtKB-KW"/>
</dbReference>
<name>A0A7J6NCN3_PEROL</name>
<keyword evidence="1" id="KW-0479">Metal-binding</keyword>
<feature type="domain" description="CCHC-type" evidence="3">
    <location>
        <begin position="256"/>
        <end position="271"/>
    </location>
</feature>
<gene>
    <name evidence="4" type="ORF">FOZ60_011723</name>
</gene>
<organism evidence="4 5">
    <name type="scientific">Perkinsus olseni</name>
    <name type="common">Perkinsus atlanticus</name>
    <dbReference type="NCBI Taxonomy" id="32597"/>
    <lineage>
        <taxon>Eukaryota</taxon>
        <taxon>Sar</taxon>
        <taxon>Alveolata</taxon>
        <taxon>Perkinsozoa</taxon>
        <taxon>Perkinsea</taxon>
        <taxon>Perkinsida</taxon>
        <taxon>Perkinsidae</taxon>
        <taxon>Perkinsus</taxon>
    </lineage>
</organism>
<feature type="domain" description="CCHC-type" evidence="3">
    <location>
        <begin position="232"/>
        <end position="247"/>
    </location>
</feature>
<dbReference type="SUPFAM" id="SSF57756">
    <property type="entry name" value="Retrovirus zinc finger-like domains"/>
    <property type="match status" value="1"/>
</dbReference>
<dbReference type="PROSITE" id="PS50158">
    <property type="entry name" value="ZF_CCHC"/>
    <property type="match status" value="2"/>
</dbReference>
<dbReference type="CDD" id="cd00303">
    <property type="entry name" value="retropepsin_like"/>
    <property type="match status" value="1"/>
</dbReference>
<keyword evidence="1" id="KW-0863">Zinc-finger</keyword>
<dbReference type="Gene3D" id="4.10.60.10">
    <property type="entry name" value="Zinc finger, CCHC-type"/>
    <property type="match status" value="1"/>
</dbReference>
<feature type="region of interest" description="Disordered" evidence="2">
    <location>
        <begin position="273"/>
        <end position="304"/>
    </location>
</feature>
<reference evidence="4 5" key="1">
    <citation type="submission" date="2020-04" db="EMBL/GenBank/DDBJ databases">
        <title>Perkinsus olseni comparative genomics.</title>
        <authorList>
            <person name="Bogema D.R."/>
        </authorList>
    </citation>
    <scope>NUCLEOTIDE SEQUENCE [LARGE SCALE GENOMIC DNA]</scope>
    <source>
        <strain evidence="4">00978-12</strain>
    </source>
</reference>
<dbReference type="Proteomes" id="UP000541610">
    <property type="component" value="Unassembled WGS sequence"/>
</dbReference>
<dbReference type="InterPro" id="IPR036875">
    <property type="entry name" value="Znf_CCHC_sf"/>
</dbReference>
<proteinExistence type="predicted"/>
<keyword evidence="1" id="KW-0862">Zinc</keyword>
<evidence type="ECO:0000256" key="2">
    <source>
        <dbReference type="SAM" id="MobiDB-lite"/>
    </source>
</evidence>
<dbReference type="InterPro" id="IPR021109">
    <property type="entry name" value="Peptidase_aspartic_dom_sf"/>
</dbReference>
<dbReference type="SUPFAM" id="SSF50630">
    <property type="entry name" value="Acid proteases"/>
    <property type="match status" value="1"/>
</dbReference>
<dbReference type="Gene3D" id="2.40.70.10">
    <property type="entry name" value="Acid Proteases"/>
    <property type="match status" value="1"/>
</dbReference>
<evidence type="ECO:0000259" key="3">
    <source>
        <dbReference type="PROSITE" id="PS50158"/>
    </source>
</evidence>
<evidence type="ECO:0000313" key="5">
    <source>
        <dbReference type="Proteomes" id="UP000541610"/>
    </source>
</evidence>
<accession>A0A7J6NCN3</accession>
<dbReference type="EMBL" id="JABANP010000497">
    <property type="protein sequence ID" value="KAF4681662.1"/>
    <property type="molecule type" value="Genomic_DNA"/>
</dbReference>
<comment type="caution">
    <text evidence="4">The sequence shown here is derived from an EMBL/GenBank/DDBJ whole genome shotgun (WGS) entry which is preliminary data.</text>
</comment>
<evidence type="ECO:0000313" key="4">
    <source>
        <dbReference type="EMBL" id="KAF4681662.1"/>
    </source>
</evidence>
<evidence type="ECO:0000256" key="1">
    <source>
        <dbReference type="PROSITE-ProRule" id="PRU00047"/>
    </source>
</evidence>
<protein>
    <recommendedName>
        <fullName evidence="3">CCHC-type domain-containing protein</fullName>
    </recommendedName>
</protein>
<dbReference type="OrthoDB" id="7490362at2759"/>
<sequence length="685" mass="75298">MPRQTREEVYSFGRHTVERSGELAIVQNARKEARQELKTTDFPRFIGGSPEEIPATVALPATSGEDVRNRISASTDYALSEFSDVQALVARFQELYRDLRAALLTTYQDVSEAARLRQEWHDLRQTAGSSYLSFLSQVDKFRVELRLQGDTLSDSAVFDKLINCALAPFNDWALQYLLSGTALATARSQLESRAKLWRSQAPSSVPPVPEVATLGTPGRRFPHLKSLPFDTCKRCLIKGHKARDCPDDLPNSIESRCLACGNFGHRASECRLAKDPPENQSSSRSSNQSIPEAQSCDALSSSRLPPNATPDAAWVATLQCEPVNEILSDDYQSAPLRVPVDVVACSQSVSPGSSATSVIAMLDTGAGRSFISQKFRSELPVSHIGSSKRVSAKAILADGSTFECHEAVRIRLQVPHKATEIWCLVAPVPLAADLILGMSALRALSLLLHVCSQGVILRAAVDRETAQGIVKGQPARDEEPVNNVDFLHILAETIEDGDHIREHPTEVDFSDSILCGFDDGFLAEGAVTEDETVPTKPTKFSYNQTRFEGFAIEKTIDSEGKETTVERFCYGVPWLSTRRLPKPTASDINRCILKHKAAAQKLKADDSFDNYAKVFQRYIDMGVLVRVDKSEWAKVTGLISHFAVLSPSKSTPVRPVLNDFVFRGSNNASRKVRAITVRQSVIGVP</sequence>
<dbReference type="SMART" id="SM00343">
    <property type="entry name" value="ZnF_C2HC"/>
    <property type="match status" value="2"/>
</dbReference>
<dbReference type="InterPro" id="IPR001878">
    <property type="entry name" value="Znf_CCHC"/>
</dbReference>
<feature type="compositionally biased region" description="Low complexity" evidence="2">
    <location>
        <begin position="279"/>
        <end position="289"/>
    </location>
</feature>